<dbReference type="AlphaFoldDB" id="A0A2T7P3C6"/>
<dbReference type="OrthoDB" id="7357196at2759"/>
<reference evidence="3 4" key="1">
    <citation type="submission" date="2018-04" db="EMBL/GenBank/DDBJ databases">
        <title>The genome of golden apple snail Pomacea canaliculata provides insight into stress tolerance and invasive adaptation.</title>
        <authorList>
            <person name="Liu C."/>
            <person name="Liu B."/>
            <person name="Ren Y."/>
            <person name="Zhang Y."/>
            <person name="Wang H."/>
            <person name="Li S."/>
            <person name="Jiang F."/>
            <person name="Yin L."/>
            <person name="Zhang G."/>
            <person name="Qian W."/>
            <person name="Fan W."/>
        </authorList>
    </citation>
    <scope>NUCLEOTIDE SEQUENCE [LARGE SCALE GENOMIC DNA]</scope>
    <source>
        <strain evidence="3">SZHN2017</strain>
        <tissue evidence="3">Muscle</tissue>
    </source>
</reference>
<dbReference type="Gene3D" id="3.10.100.10">
    <property type="entry name" value="Mannose-Binding Protein A, subunit A"/>
    <property type="match status" value="1"/>
</dbReference>
<dbReference type="EMBL" id="PZQS01000006">
    <property type="protein sequence ID" value="PVD27910.1"/>
    <property type="molecule type" value="Genomic_DNA"/>
</dbReference>
<protein>
    <recommendedName>
        <fullName evidence="2">C-type lectin domain-containing protein</fullName>
    </recommendedName>
</protein>
<dbReference type="InterPro" id="IPR016186">
    <property type="entry name" value="C-type_lectin-like/link_sf"/>
</dbReference>
<keyword evidence="4" id="KW-1185">Reference proteome</keyword>
<evidence type="ECO:0000259" key="2">
    <source>
        <dbReference type="PROSITE" id="PS50041"/>
    </source>
</evidence>
<sequence>MTWQEAQGNCSSMQGRLPEITNSEDNKASCICPFVRLSFLYRPVELSWLGFVRQSGEWKYLSNKEKITFSDWRPDYDNGNCSVTSPHDKWWPFSCYITRTNVVCEYV</sequence>
<dbReference type="Pfam" id="PF00059">
    <property type="entry name" value="Lectin_C"/>
    <property type="match status" value="1"/>
</dbReference>
<proteinExistence type="predicted"/>
<dbReference type="SUPFAM" id="SSF56436">
    <property type="entry name" value="C-type lectin-like"/>
    <property type="match status" value="1"/>
</dbReference>
<feature type="compositionally biased region" description="Polar residues" evidence="1">
    <location>
        <begin position="1"/>
        <end position="14"/>
    </location>
</feature>
<dbReference type="Proteomes" id="UP000245119">
    <property type="component" value="Linkage Group LG6"/>
</dbReference>
<organism evidence="3 4">
    <name type="scientific">Pomacea canaliculata</name>
    <name type="common">Golden apple snail</name>
    <dbReference type="NCBI Taxonomy" id="400727"/>
    <lineage>
        <taxon>Eukaryota</taxon>
        <taxon>Metazoa</taxon>
        <taxon>Spiralia</taxon>
        <taxon>Lophotrochozoa</taxon>
        <taxon>Mollusca</taxon>
        <taxon>Gastropoda</taxon>
        <taxon>Caenogastropoda</taxon>
        <taxon>Architaenioglossa</taxon>
        <taxon>Ampullarioidea</taxon>
        <taxon>Ampullariidae</taxon>
        <taxon>Pomacea</taxon>
    </lineage>
</organism>
<evidence type="ECO:0000313" key="4">
    <source>
        <dbReference type="Proteomes" id="UP000245119"/>
    </source>
</evidence>
<feature type="region of interest" description="Disordered" evidence="1">
    <location>
        <begin position="1"/>
        <end position="20"/>
    </location>
</feature>
<gene>
    <name evidence="3" type="ORF">C0Q70_10485</name>
</gene>
<evidence type="ECO:0000313" key="3">
    <source>
        <dbReference type="EMBL" id="PVD27910.1"/>
    </source>
</evidence>
<comment type="caution">
    <text evidence="3">The sequence shown here is derived from an EMBL/GenBank/DDBJ whole genome shotgun (WGS) entry which is preliminary data.</text>
</comment>
<evidence type="ECO:0000256" key="1">
    <source>
        <dbReference type="SAM" id="MobiDB-lite"/>
    </source>
</evidence>
<dbReference type="InterPro" id="IPR016187">
    <property type="entry name" value="CTDL_fold"/>
</dbReference>
<feature type="domain" description="C-type lectin" evidence="2">
    <location>
        <begin position="1"/>
        <end position="95"/>
    </location>
</feature>
<accession>A0A2T7P3C6</accession>
<name>A0A2T7P3C6_POMCA</name>
<dbReference type="InterPro" id="IPR001304">
    <property type="entry name" value="C-type_lectin-like"/>
</dbReference>
<dbReference type="CDD" id="cd00037">
    <property type="entry name" value="CLECT"/>
    <property type="match status" value="1"/>
</dbReference>
<dbReference type="PROSITE" id="PS50041">
    <property type="entry name" value="C_TYPE_LECTIN_2"/>
    <property type="match status" value="1"/>
</dbReference>